<evidence type="ECO:0000259" key="1">
    <source>
        <dbReference type="Pfam" id="PF08385"/>
    </source>
</evidence>
<evidence type="ECO:0000313" key="3">
    <source>
        <dbReference type="Proteomes" id="UP000265618"/>
    </source>
</evidence>
<sequence>VIQKQTSLTVRAFTDRVSFLKNDLETLKGEPLPQDPSRSAIPRQACVALSTKALAEQLDDDWQTIKPWLGVENVEELLTKVQQASETDGGQGALGDIGLPREVVTACVSYASCSRMISATETKAYTAFLAEAERLNLDPILQRPVLTYADPADKERQRENTERYERDYTAEKRPISAMLRVDFHPRVAKMLREGTYWYHLGHDIPPQVETLVGLGHKLMLKRRAVLQAARKYNEVLSNLSDSERILFGDKLGALTEVVLPGIQSLGWLHPSLDRYVNNVCKQTEETLILVRKFHASKAAISDVFRRVSGLVAFNLRTESGDAVLVTPEEFLSTQKVVHTEMSRKI</sequence>
<dbReference type="Proteomes" id="UP000265618">
    <property type="component" value="Unassembled WGS sequence"/>
</dbReference>
<dbReference type="Pfam" id="PF08385">
    <property type="entry name" value="DHC_N1"/>
    <property type="match status" value="1"/>
</dbReference>
<name>A0A9K3D3D4_9EUKA</name>
<comment type="caution">
    <text evidence="2">The sequence shown here is derived from an EMBL/GenBank/DDBJ whole genome shotgun (WGS) entry which is preliminary data.</text>
</comment>
<dbReference type="AlphaFoldDB" id="A0A9K3D3D4"/>
<feature type="non-terminal residue" evidence="2">
    <location>
        <position position="1"/>
    </location>
</feature>
<keyword evidence="3" id="KW-1185">Reference proteome</keyword>
<organism evidence="2 3">
    <name type="scientific">Kipferlia bialata</name>
    <dbReference type="NCBI Taxonomy" id="797122"/>
    <lineage>
        <taxon>Eukaryota</taxon>
        <taxon>Metamonada</taxon>
        <taxon>Carpediemonas-like organisms</taxon>
        <taxon>Kipferlia</taxon>
    </lineage>
</organism>
<feature type="domain" description="Dynein heavy chain tail" evidence="1">
    <location>
        <begin position="3"/>
        <end position="275"/>
    </location>
</feature>
<dbReference type="EMBL" id="BDIP01003711">
    <property type="protein sequence ID" value="GIQ88036.1"/>
    <property type="molecule type" value="Genomic_DNA"/>
</dbReference>
<dbReference type="InterPro" id="IPR013594">
    <property type="entry name" value="Dynein_heavy_tail"/>
</dbReference>
<feature type="non-terminal residue" evidence="2">
    <location>
        <position position="345"/>
    </location>
</feature>
<proteinExistence type="predicted"/>
<accession>A0A9K3D3D4</accession>
<gene>
    <name evidence="2" type="ORF">KIPB_010196</name>
</gene>
<evidence type="ECO:0000313" key="2">
    <source>
        <dbReference type="EMBL" id="GIQ88036.1"/>
    </source>
</evidence>
<reference evidence="2 3" key="1">
    <citation type="journal article" date="2018" name="PLoS ONE">
        <title>The draft genome of Kipferlia bialata reveals reductive genome evolution in fornicate parasites.</title>
        <authorList>
            <person name="Tanifuji G."/>
            <person name="Takabayashi S."/>
            <person name="Kume K."/>
            <person name="Takagi M."/>
            <person name="Nakayama T."/>
            <person name="Kamikawa R."/>
            <person name="Inagaki Y."/>
            <person name="Hashimoto T."/>
        </authorList>
    </citation>
    <scope>NUCLEOTIDE SEQUENCE [LARGE SCALE GENOMIC DNA]</scope>
    <source>
        <strain evidence="2">NY0173</strain>
    </source>
</reference>
<protein>
    <submittedName>
        <fullName evidence="2">Dynein heavy chain</fullName>
    </submittedName>
</protein>